<keyword evidence="4 7" id="KW-0520">NAD</keyword>
<dbReference type="PANTHER" id="PTHR12592:SF0">
    <property type="entry name" value="ATP-DEPENDENT (S)-NAD(P)H-HYDRATE DEHYDRATASE"/>
    <property type="match status" value="1"/>
</dbReference>
<evidence type="ECO:0000256" key="1">
    <source>
        <dbReference type="ARBA" id="ARBA00022741"/>
    </source>
</evidence>
<dbReference type="InterPro" id="IPR029056">
    <property type="entry name" value="Ribokinase-like"/>
</dbReference>
<keyword evidence="7" id="KW-0597">Phosphoprotein</keyword>
<organism evidence="9 10">
    <name type="scientific">Batrachochytrium salamandrivorans</name>
    <dbReference type="NCBI Taxonomy" id="1357716"/>
    <lineage>
        <taxon>Eukaryota</taxon>
        <taxon>Fungi</taxon>
        <taxon>Fungi incertae sedis</taxon>
        <taxon>Chytridiomycota</taxon>
        <taxon>Chytridiomycota incertae sedis</taxon>
        <taxon>Chytridiomycetes</taxon>
        <taxon>Rhizophydiales</taxon>
        <taxon>Rhizophydiales incertae sedis</taxon>
        <taxon>Batrachochytrium</taxon>
    </lineage>
</organism>
<dbReference type="PANTHER" id="PTHR12592">
    <property type="entry name" value="ATP-DEPENDENT (S)-NAD(P)H-HYDRATE DEHYDRATASE FAMILY MEMBER"/>
    <property type="match status" value="1"/>
</dbReference>
<feature type="binding site" evidence="7">
    <location>
        <begin position="229"/>
        <end position="238"/>
    </location>
    <ligand>
        <name>ATP</name>
        <dbReference type="ChEBI" id="CHEBI:30616"/>
    </ligand>
</feature>
<comment type="caution">
    <text evidence="9">The sequence shown here is derived from an EMBL/GenBank/DDBJ whole genome shotgun (WGS) entry which is preliminary data.</text>
</comment>
<name>A0ABQ8F6U2_9FUNG</name>
<dbReference type="EC" id="4.2.1.93" evidence="7"/>
<comment type="catalytic activity">
    <reaction evidence="6 7">
        <text>(6S)-NADPHX + ATP = ADP + phosphate + NADPH + H(+)</text>
        <dbReference type="Rhea" id="RHEA:32231"/>
        <dbReference type="ChEBI" id="CHEBI:15378"/>
        <dbReference type="ChEBI" id="CHEBI:30616"/>
        <dbReference type="ChEBI" id="CHEBI:43474"/>
        <dbReference type="ChEBI" id="CHEBI:57783"/>
        <dbReference type="ChEBI" id="CHEBI:64076"/>
        <dbReference type="ChEBI" id="CHEBI:456216"/>
        <dbReference type="EC" id="4.2.1.93"/>
    </reaction>
</comment>
<evidence type="ECO:0000256" key="6">
    <source>
        <dbReference type="ARBA" id="ARBA00047472"/>
    </source>
</evidence>
<dbReference type="Pfam" id="PF01256">
    <property type="entry name" value="Carb_kinase"/>
    <property type="match status" value="1"/>
</dbReference>
<feature type="binding site" evidence="7">
    <location>
        <position position="239"/>
    </location>
    <ligand>
        <name>(6S)-NADPHX</name>
        <dbReference type="ChEBI" id="CHEBI:64076"/>
    </ligand>
</feature>
<dbReference type="InterPro" id="IPR000631">
    <property type="entry name" value="CARKD"/>
</dbReference>
<proteinExistence type="inferred from homology"/>
<feature type="domain" description="YjeF C-terminal" evidence="8">
    <location>
        <begin position="3"/>
        <end position="319"/>
    </location>
</feature>
<dbReference type="NCBIfam" id="TIGR00196">
    <property type="entry name" value="yjeF_cterm"/>
    <property type="match status" value="1"/>
</dbReference>
<keyword evidence="7" id="KW-0963">Cytoplasm</keyword>
<keyword evidence="10" id="KW-1185">Reference proteome</keyword>
<dbReference type="PROSITE" id="PS01050">
    <property type="entry name" value="YJEF_C_2"/>
    <property type="match status" value="1"/>
</dbReference>
<comment type="subcellular location">
    <subcellularLocation>
        <location evidence="7">Cytoplasm</location>
    </subcellularLocation>
</comment>
<gene>
    <name evidence="9" type="ORF">BASA50_007461</name>
</gene>
<dbReference type="HAMAP" id="MF_01965">
    <property type="entry name" value="NADHX_dehydratase"/>
    <property type="match status" value="1"/>
</dbReference>
<evidence type="ECO:0000256" key="4">
    <source>
        <dbReference type="ARBA" id="ARBA00023027"/>
    </source>
</evidence>
<protein>
    <recommendedName>
        <fullName evidence="7">ATP-dependent (S)-NAD(P)H-hydrate dehydratase</fullName>
        <ecNumber evidence="7">4.2.1.93</ecNumber>
    </recommendedName>
    <alternativeName>
        <fullName evidence="7">ATP-dependent NAD(P)HX dehydratase</fullName>
    </alternativeName>
</protein>
<dbReference type="CDD" id="cd01171">
    <property type="entry name" value="YXKO-related"/>
    <property type="match status" value="1"/>
</dbReference>
<dbReference type="PROSITE" id="PS51383">
    <property type="entry name" value="YJEF_C_3"/>
    <property type="match status" value="1"/>
</dbReference>
<evidence type="ECO:0000256" key="2">
    <source>
        <dbReference type="ARBA" id="ARBA00022840"/>
    </source>
</evidence>
<dbReference type="SUPFAM" id="SSF53613">
    <property type="entry name" value="Ribokinase-like"/>
    <property type="match status" value="1"/>
</dbReference>
<evidence type="ECO:0000313" key="9">
    <source>
        <dbReference type="EMBL" id="KAH6593255.1"/>
    </source>
</evidence>
<evidence type="ECO:0000313" key="10">
    <source>
        <dbReference type="Proteomes" id="UP001648503"/>
    </source>
</evidence>
<comment type="catalytic activity">
    <reaction evidence="7">
        <text>(6S)-NADHX + ATP = ADP + phosphate + NADH + H(+)</text>
        <dbReference type="Rhea" id="RHEA:19017"/>
        <dbReference type="ChEBI" id="CHEBI:15378"/>
        <dbReference type="ChEBI" id="CHEBI:30616"/>
        <dbReference type="ChEBI" id="CHEBI:43474"/>
        <dbReference type="ChEBI" id="CHEBI:57945"/>
        <dbReference type="ChEBI" id="CHEBI:64074"/>
        <dbReference type="ChEBI" id="CHEBI:456216"/>
        <dbReference type="EC" id="4.2.1.93"/>
    </reaction>
</comment>
<evidence type="ECO:0000256" key="5">
    <source>
        <dbReference type="ARBA" id="ARBA00023239"/>
    </source>
</evidence>
<reference evidence="9 10" key="1">
    <citation type="submission" date="2021-02" db="EMBL/GenBank/DDBJ databases">
        <title>Variation within the Batrachochytrium salamandrivorans European outbreak.</title>
        <authorList>
            <person name="Kelly M."/>
            <person name="Pasmans F."/>
            <person name="Shea T.P."/>
            <person name="Munoz J.F."/>
            <person name="Carranza S."/>
            <person name="Cuomo C.A."/>
            <person name="Martel A."/>
        </authorList>
    </citation>
    <scope>NUCLEOTIDE SEQUENCE [LARGE SCALE GENOMIC DNA]</scope>
    <source>
        <strain evidence="9 10">AMFP18/2</strain>
    </source>
</reference>
<dbReference type="EMBL" id="JAFCIX010000357">
    <property type="protein sequence ID" value="KAH6593255.1"/>
    <property type="molecule type" value="Genomic_DNA"/>
</dbReference>
<dbReference type="Gene3D" id="3.40.1190.20">
    <property type="match status" value="1"/>
</dbReference>
<evidence type="ECO:0000256" key="7">
    <source>
        <dbReference type="HAMAP-Rule" id="MF_03157"/>
    </source>
</evidence>
<dbReference type="Proteomes" id="UP001648503">
    <property type="component" value="Unassembled WGS sequence"/>
</dbReference>
<keyword evidence="1 7" id="KW-0547">Nucleotide-binding</keyword>
<keyword evidence="3" id="KW-0521">NADP</keyword>
<accession>A0ABQ8F6U2</accession>
<evidence type="ECO:0000256" key="3">
    <source>
        <dbReference type="ARBA" id="ARBA00022857"/>
    </source>
</evidence>
<dbReference type="InterPro" id="IPR017953">
    <property type="entry name" value="Carbohydrate_kinase_pred_CS"/>
</dbReference>
<evidence type="ECO:0000259" key="8">
    <source>
        <dbReference type="PROSITE" id="PS51383"/>
    </source>
</evidence>
<keyword evidence="2 7" id="KW-0067">ATP-binding</keyword>
<feature type="binding site" evidence="7">
    <location>
        <begin position="172"/>
        <end position="178"/>
    </location>
    <ligand>
        <name>(6S)-NADPHX</name>
        <dbReference type="ChEBI" id="CHEBI:64076"/>
    </ligand>
</feature>
<comment type="cofactor">
    <cofactor evidence="7">
        <name>Mg(2+)</name>
        <dbReference type="ChEBI" id="CHEBI:18420"/>
    </cofactor>
</comment>
<feature type="binding site" evidence="7">
    <location>
        <position position="119"/>
    </location>
    <ligand>
        <name>(6S)-NADPHX</name>
        <dbReference type="ChEBI" id="CHEBI:64076"/>
    </ligand>
</feature>
<comment type="function">
    <text evidence="7">Catalyzes the dehydration of the S-form of NAD(P)HX at the expense of ATP, which is converted to ADP. Together with NAD(P)HX epimerase, which catalyzes the epimerization of the S- and R-forms, the enzyme allows the repair of both epimers of NAD(P)HX, a damaged form of NAD(P)H that is a result of enzymatic or heat-dependent hydration.</text>
</comment>
<keyword evidence="5 7" id="KW-0456">Lyase</keyword>
<comment type="similarity">
    <text evidence="7">Belongs to the NnrD/CARKD family.</text>
</comment>
<sequence length="321" mass="34914">MPHLKMFKQIVPPMNSSLYKGQAGRVGVVGGSLEYTGAPYFAAMAALRTGVDLCHVFCAQESGQVIKGFSPELIVHALLVTEKDCTHLDEEATNARIDGIVDLLTPVLQRLDSLIVGPGLSRDPVMQETAKRIIQHAVSINTPLVVDADGLRLIEQHHSLVMGYKNVVLTPNINELKRLYVSRGIDYSGNIEESVAQLSKALGFSTILCKGPSDIVVTGDEIRIVLDNASLRRCGGQGDVLAGVLGAFLAWTNGFIHGRWTTSENSADLKQALSTAPLLAAYNASYFTRNCSAEAFRKHHRSTLTSDILKEIGPMFHKLYD</sequence>
<feature type="binding site" evidence="7">
    <location>
        <begin position="210"/>
        <end position="214"/>
    </location>
    <ligand>
        <name>ATP</name>
        <dbReference type="ChEBI" id="CHEBI:30616"/>
    </ligand>
</feature>